<dbReference type="NCBIfam" id="NF047331">
    <property type="entry name" value="phage_HTJ"/>
    <property type="match status" value="1"/>
</dbReference>
<accession>A0A7Z7VK81</accession>
<protein>
    <submittedName>
        <fullName evidence="1">Uncharacterized protein</fullName>
    </submittedName>
</protein>
<dbReference type="EMBL" id="SISP01000032">
    <property type="protein sequence ID" value="TBM39753.1"/>
    <property type="molecule type" value="Genomic_DNA"/>
</dbReference>
<sequence length="71" mass="7893">MAFTKADIDALDEAIASGELTVRIDGREITYRSLGDLLKAKRHILRSIALQHGVRQRAFSGITTNIDRGIR</sequence>
<dbReference type="Proteomes" id="UP000294145">
    <property type="component" value="Unassembled WGS sequence"/>
</dbReference>
<dbReference type="RefSeq" id="WP_154813845.1">
    <property type="nucleotide sequence ID" value="NZ_SISP01000032.1"/>
</dbReference>
<name>A0A7Z7VK81_VIBCL</name>
<evidence type="ECO:0000313" key="1">
    <source>
        <dbReference type="EMBL" id="TBM39753.1"/>
    </source>
</evidence>
<evidence type="ECO:0000313" key="2">
    <source>
        <dbReference type="Proteomes" id="UP000294145"/>
    </source>
</evidence>
<organism evidence="1 2">
    <name type="scientific">Vibrio cholerae</name>
    <dbReference type="NCBI Taxonomy" id="666"/>
    <lineage>
        <taxon>Bacteria</taxon>
        <taxon>Pseudomonadati</taxon>
        <taxon>Pseudomonadota</taxon>
        <taxon>Gammaproteobacteria</taxon>
        <taxon>Vibrionales</taxon>
        <taxon>Vibrionaceae</taxon>
        <taxon>Vibrio</taxon>
    </lineage>
</organism>
<comment type="caution">
    <text evidence="1">The sequence shown here is derived from an EMBL/GenBank/DDBJ whole genome shotgun (WGS) entry which is preliminary data.</text>
</comment>
<proteinExistence type="predicted"/>
<gene>
    <name evidence="1" type="ORF">EYB64_16065</name>
</gene>
<reference evidence="1 2" key="1">
    <citation type="submission" date="2019-02" db="EMBL/GenBank/DDBJ databases">
        <title>Genomic plasticity associated with the antimicrobial resistance in Vibrio cholerae.</title>
        <authorList>
            <person name="Verma J."/>
            <person name="Bag S."/>
            <person name="Saha B."/>
            <person name="Kumar P."/>
            <person name="Ghosh T.S."/>
            <person name="Dayal M."/>
            <person name="Senapati T."/>
            <person name="Mehra S."/>
            <person name="Dey P."/>
            <person name="Desigamani A."/>
            <person name="Kumar D."/>
            <person name="Rana P."/>
            <person name="Kumar B."/>
            <person name="Maiti T.K."/>
            <person name="Sharma N.C."/>
            <person name="Bhadra R.K."/>
            <person name="Mutreja A."/>
            <person name="Nair G.B."/>
            <person name="Ramamurthy T."/>
            <person name="Das B."/>
        </authorList>
    </citation>
    <scope>NUCLEOTIDE SEQUENCE [LARGE SCALE GENOMIC DNA]</scope>
    <source>
        <strain evidence="1 2">IDH06781</strain>
    </source>
</reference>
<dbReference type="AlphaFoldDB" id="A0A7Z7VK81"/>